<sequence length="161" mass="17211">MGQRHRATAAGLTARRLAVSPSSHRRRSGDSPFASALTIPASTACHSAADAGGLAAVPLLQTTRPNAWRRRRGRHGGDVAIGGRSCAGQHFGFTVASIPMLFPPSGAAAAWKVARWWPRGNPLMRGRRHGDIRCWSVLFLTKAEQAGPTRLIGSCRINLTI</sequence>
<name>B9G4R0_ORYSJ</name>
<evidence type="ECO:0000313" key="2">
    <source>
        <dbReference type="EMBL" id="EEE70108.1"/>
    </source>
</evidence>
<reference evidence="2" key="1">
    <citation type="journal article" date="2005" name="PLoS Biol.">
        <title>The genomes of Oryza sativa: a history of duplications.</title>
        <authorList>
            <person name="Yu J."/>
            <person name="Wang J."/>
            <person name="Lin W."/>
            <person name="Li S."/>
            <person name="Li H."/>
            <person name="Zhou J."/>
            <person name="Ni P."/>
            <person name="Dong W."/>
            <person name="Hu S."/>
            <person name="Zeng C."/>
            <person name="Zhang J."/>
            <person name="Zhang Y."/>
            <person name="Li R."/>
            <person name="Xu Z."/>
            <person name="Li S."/>
            <person name="Li X."/>
            <person name="Zheng H."/>
            <person name="Cong L."/>
            <person name="Lin L."/>
            <person name="Yin J."/>
            <person name="Geng J."/>
            <person name="Li G."/>
            <person name="Shi J."/>
            <person name="Liu J."/>
            <person name="Lv H."/>
            <person name="Li J."/>
            <person name="Wang J."/>
            <person name="Deng Y."/>
            <person name="Ran L."/>
            <person name="Shi X."/>
            <person name="Wang X."/>
            <person name="Wu Q."/>
            <person name="Li C."/>
            <person name="Ren X."/>
            <person name="Wang J."/>
            <person name="Wang X."/>
            <person name="Li D."/>
            <person name="Liu D."/>
            <person name="Zhang X."/>
            <person name="Ji Z."/>
            <person name="Zhao W."/>
            <person name="Sun Y."/>
            <person name="Zhang Z."/>
            <person name="Bao J."/>
            <person name="Han Y."/>
            <person name="Dong L."/>
            <person name="Ji J."/>
            <person name="Chen P."/>
            <person name="Wu S."/>
            <person name="Liu J."/>
            <person name="Xiao Y."/>
            <person name="Bu D."/>
            <person name="Tan J."/>
            <person name="Yang L."/>
            <person name="Ye C."/>
            <person name="Zhang J."/>
            <person name="Xu J."/>
            <person name="Zhou Y."/>
            <person name="Yu Y."/>
            <person name="Zhang B."/>
            <person name="Zhuang S."/>
            <person name="Wei H."/>
            <person name="Liu B."/>
            <person name="Lei M."/>
            <person name="Yu H."/>
            <person name="Li Y."/>
            <person name="Xu H."/>
            <person name="Wei S."/>
            <person name="He X."/>
            <person name="Fang L."/>
            <person name="Zhang Z."/>
            <person name="Zhang Y."/>
            <person name="Huang X."/>
            <person name="Su Z."/>
            <person name="Tong W."/>
            <person name="Li J."/>
            <person name="Tong Z."/>
            <person name="Li S."/>
            <person name="Ye J."/>
            <person name="Wang L."/>
            <person name="Fang L."/>
            <person name="Lei T."/>
            <person name="Chen C."/>
            <person name="Chen H."/>
            <person name="Xu Z."/>
            <person name="Li H."/>
            <person name="Huang H."/>
            <person name="Zhang F."/>
            <person name="Xu H."/>
            <person name="Li N."/>
            <person name="Zhao C."/>
            <person name="Li S."/>
            <person name="Dong L."/>
            <person name="Huang Y."/>
            <person name="Li L."/>
            <person name="Xi Y."/>
            <person name="Qi Q."/>
            <person name="Li W."/>
            <person name="Zhang B."/>
            <person name="Hu W."/>
            <person name="Zhang Y."/>
            <person name="Tian X."/>
            <person name="Jiao Y."/>
            <person name="Liang X."/>
            <person name="Jin J."/>
            <person name="Gao L."/>
            <person name="Zheng W."/>
            <person name="Hao B."/>
            <person name="Liu S."/>
            <person name="Wang W."/>
            <person name="Yuan L."/>
            <person name="Cao M."/>
            <person name="McDermott J."/>
            <person name="Samudrala R."/>
            <person name="Wang J."/>
            <person name="Wong G.K."/>
            <person name="Yang H."/>
        </authorList>
    </citation>
    <scope>NUCLEOTIDE SEQUENCE [LARGE SCALE GENOMIC DNA]</scope>
</reference>
<feature type="region of interest" description="Disordered" evidence="1">
    <location>
        <begin position="1"/>
        <end position="33"/>
    </location>
</feature>
<organism evidence="2">
    <name type="scientific">Oryza sativa subsp. japonica</name>
    <name type="common">Rice</name>
    <dbReference type="NCBI Taxonomy" id="39947"/>
    <lineage>
        <taxon>Eukaryota</taxon>
        <taxon>Viridiplantae</taxon>
        <taxon>Streptophyta</taxon>
        <taxon>Embryophyta</taxon>
        <taxon>Tracheophyta</taxon>
        <taxon>Spermatophyta</taxon>
        <taxon>Magnoliopsida</taxon>
        <taxon>Liliopsida</taxon>
        <taxon>Poales</taxon>
        <taxon>Poaceae</taxon>
        <taxon>BOP clade</taxon>
        <taxon>Oryzoideae</taxon>
        <taxon>Oryzeae</taxon>
        <taxon>Oryzinae</taxon>
        <taxon>Oryza</taxon>
        <taxon>Oryza sativa</taxon>
    </lineage>
</organism>
<dbReference type="AlphaFoldDB" id="B9G4R0"/>
<accession>B9G4R0</accession>
<proteinExistence type="predicted"/>
<reference evidence="2" key="2">
    <citation type="submission" date="2008-12" db="EMBL/GenBank/DDBJ databases">
        <title>Improved gene annotation of the rice (Oryza sativa) genomes.</title>
        <authorList>
            <person name="Wang J."/>
            <person name="Li R."/>
            <person name="Fan W."/>
            <person name="Huang Q."/>
            <person name="Zhang J."/>
            <person name="Zhou Y."/>
            <person name="Hu Y."/>
            <person name="Zi S."/>
            <person name="Li J."/>
            <person name="Ni P."/>
            <person name="Zheng H."/>
            <person name="Zhang Y."/>
            <person name="Zhao M."/>
            <person name="Hao Q."/>
            <person name="McDermott J."/>
            <person name="Samudrala R."/>
            <person name="Kristiansen K."/>
            <person name="Wong G.K.-S."/>
        </authorList>
    </citation>
    <scope>NUCLEOTIDE SEQUENCE</scope>
</reference>
<dbReference type="Proteomes" id="UP000007752">
    <property type="component" value="Chromosome 9"/>
</dbReference>
<dbReference type="EMBL" id="CM000146">
    <property type="protein sequence ID" value="EEE70108.1"/>
    <property type="molecule type" value="Genomic_DNA"/>
</dbReference>
<evidence type="ECO:0000256" key="1">
    <source>
        <dbReference type="SAM" id="MobiDB-lite"/>
    </source>
</evidence>
<gene>
    <name evidence="2" type="ORF">OsJ_30118</name>
</gene>
<protein>
    <submittedName>
        <fullName evidence="2">Uncharacterized protein</fullName>
    </submittedName>
</protein>
<feature type="compositionally biased region" description="Low complexity" evidence="1">
    <location>
        <begin position="8"/>
        <end position="18"/>
    </location>
</feature>